<evidence type="ECO:0000313" key="8">
    <source>
        <dbReference type="EMBL" id="KAL1023132.1"/>
    </source>
</evidence>
<evidence type="ECO:0000256" key="3">
    <source>
        <dbReference type="ARBA" id="ARBA00022737"/>
    </source>
</evidence>
<keyword evidence="2" id="KW-0479">Metal-binding</keyword>
<gene>
    <name evidence="8" type="ORF">UPYG_G00036790</name>
</gene>
<feature type="region of interest" description="Disordered" evidence="7">
    <location>
        <begin position="32"/>
        <end position="88"/>
    </location>
</feature>
<accession>A0ABD0XRF3</accession>
<comment type="caution">
    <text evidence="8">The sequence shown here is derived from an EMBL/GenBank/DDBJ whole genome shotgun (WGS) entry which is preliminary data.</text>
</comment>
<keyword evidence="3" id="KW-0677">Repeat</keyword>
<keyword evidence="5" id="KW-0862">Zinc</keyword>
<proteinExistence type="predicted"/>
<dbReference type="GO" id="GO:0008270">
    <property type="term" value="F:zinc ion binding"/>
    <property type="evidence" value="ECO:0007669"/>
    <property type="project" value="UniProtKB-KW"/>
</dbReference>
<evidence type="ECO:0000256" key="6">
    <source>
        <dbReference type="ARBA" id="ARBA00023242"/>
    </source>
</evidence>
<evidence type="ECO:0000256" key="4">
    <source>
        <dbReference type="ARBA" id="ARBA00022771"/>
    </source>
</evidence>
<feature type="region of interest" description="Disordered" evidence="7">
    <location>
        <begin position="221"/>
        <end position="312"/>
    </location>
</feature>
<dbReference type="PANTHER" id="PTHR45718:SF3">
    <property type="entry name" value="ZINC FINGER PROTEIN GLIS1"/>
    <property type="match status" value="1"/>
</dbReference>
<feature type="compositionally biased region" description="Low complexity" evidence="7">
    <location>
        <begin position="258"/>
        <end position="280"/>
    </location>
</feature>
<feature type="non-terminal residue" evidence="8">
    <location>
        <position position="312"/>
    </location>
</feature>
<keyword evidence="6" id="KW-0539">Nucleus</keyword>
<keyword evidence="4" id="KW-0863">Zinc-finger</keyword>
<dbReference type="AlphaFoldDB" id="A0ABD0XRF3"/>
<name>A0ABD0XRF3_UMBPY</name>
<evidence type="ECO:0000256" key="5">
    <source>
        <dbReference type="ARBA" id="ARBA00022833"/>
    </source>
</evidence>
<protein>
    <submittedName>
        <fullName evidence="8">Uncharacterized protein</fullName>
    </submittedName>
</protein>
<feature type="compositionally biased region" description="Polar residues" evidence="7">
    <location>
        <begin position="75"/>
        <end position="88"/>
    </location>
</feature>
<evidence type="ECO:0000256" key="1">
    <source>
        <dbReference type="ARBA" id="ARBA00004123"/>
    </source>
</evidence>
<organism evidence="8 9">
    <name type="scientific">Umbra pygmaea</name>
    <name type="common">Eastern mudminnow</name>
    <dbReference type="NCBI Taxonomy" id="75934"/>
    <lineage>
        <taxon>Eukaryota</taxon>
        <taxon>Metazoa</taxon>
        <taxon>Chordata</taxon>
        <taxon>Craniata</taxon>
        <taxon>Vertebrata</taxon>
        <taxon>Euteleostomi</taxon>
        <taxon>Actinopterygii</taxon>
        <taxon>Neopterygii</taxon>
        <taxon>Teleostei</taxon>
        <taxon>Protacanthopterygii</taxon>
        <taxon>Esociformes</taxon>
        <taxon>Umbridae</taxon>
        <taxon>Umbra</taxon>
    </lineage>
</organism>
<dbReference type="Proteomes" id="UP001557470">
    <property type="component" value="Unassembled WGS sequence"/>
</dbReference>
<dbReference type="PANTHER" id="PTHR45718">
    <property type="entry name" value="TRANSCRIPTIONAL ACTIVATOR CUBITUS INTERRUPTUS"/>
    <property type="match status" value="1"/>
</dbReference>
<feature type="compositionally biased region" description="Gly residues" evidence="7">
    <location>
        <begin position="301"/>
        <end position="312"/>
    </location>
</feature>
<evidence type="ECO:0000256" key="2">
    <source>
        <dbReference type="ARBA" id="ARBA00022723"/>
    </source>
</evidence>
<keyword evidence="9" id="KW-1185">Reference proteome</keyword>
<dbReference type="GO" id="GO:0005634">
    <property type="term" value="C:nucleus"/>
    <property type="evidence" value="ECO:0007669"/>
    <property type="project" value="UniProtKB-SubCell"/>
</dbReference>
<evidence type="ECO:0000256" key="7">
    <source>
        <dbReference type="SAM" id="MobiDB-lite"/>
    </source>
</evidence>
<sequence length="312" mass="32000">MCCGQGGQNLVAAMPPGGHYHSVHCEPTQTLHLQQDSEQRQDSRSSAFQRSLASPDPCGNSNGTRTLPLPYPIKQETSTGYKSSQTTGLQATTQVGFQSGRGSMGVCRGEMEGPLGRRGGSSSGKALSAEAAYPFNNEDGSSPLPLSPGASRHSARLLSASSLKRRCLSLASQSATTSGNSASAVANAVITAAEGIDITAIICSSQMSVVACVNGLRTNSSSLPSSGFSTKTSPRRPPPPHQQQRGPQLSSSQGNCQLPSPAACLLSLSPDSTSSSVSSLEPEQQNQTQGPCEEPGSMQPGPGGRGSEGLGL</sequence>
<evidence type="ECO:0000313" key="9">
    <source>
        <dbReference type="Proteomes" id="UP001557470"/>
    </source>
</evidence>
<feature type="compositionally biased region" description="Polar residues" evidence="7">
    <location>
        <begin position="281"/>
        <end position="290"/>
    </location>
</feature>
<dbReference type="EMBL" id="JAGEUA010000001">
    <property type="protein sequence ID" value="KAL1023132.1"/>
    <property type="molecule type" value="Genomic_DNA"/>
</dbReference>
<comment type="subcellular location">
    <subcellularLocation>
        <location evidence="1">Nucleus</location>
    </subcellularLocation>
</comment>
<dbReference type="InterPro" id="IPR043359">
    <property type="entry name" value="GLI-like"/>
</dbReference>
<reference evidence="8 9" key="1">
    <citation type="submission" date="2024-06" db="EMBL/GenBank/DDBJ databases">
        <authorList>
            <person name="Pan Q."/>
            <person name="Wen M."/>
            <person name="Jouanno E."/>
            <person name="Zahm M."/>
            <person name="Klopp C."/>
            <person name="Cabau C."/>
            <person name="Louis A."/>
            <person name="Berthelot C."/>
            <person name="Parey E."/>
            <person name="Roest Crollius H."/>
            <person name="Montfort J."/>
            <person name="Robinson-Rechavi M."/>
            <person name="Bouchez O."/>
            <person name="Lampietro C."/>
            <person name="Lopez Roques C."/>
            <person name="Donnadieu C."/>
            <person name="Postlethwait J."/>
            <person name="Bobe J."/>
            <person name="Verreycken H."/>
            <person name="Guiguen Y."/>
        </authorList>
    </citation>
    <scope>NUCLEOTIDE SEQUENCE [LARGE SCALE GENOMIC DNA]</scope>
    <source>
        <strain evidence="8">Up_M1</strain>
        <tissue evidence="8">Testis</tissue>
    </source>
</reference>
<feature type="compositionally biased region" description="Polar residues" evidence="7">
    <location>
        <begin position="221"/>
        <end position="232"/>
    </location>
</feature>